<dbReference type="UniPathway" id="UPA00544"/>
<dbReference type="GO" id="GO:0006040">
    <property type="term" value="P:amino sugar metabolic process"/>
    <property type="evidence" value="ECO:0007669"/>
    <property type="project" value="InterPro"/>
</dbReference>
<proteinExistence type="inferred from homology"/>
<evidence type="ECO:0000256" key="1">
    <source>
        <dbReference type="HAMAP-Rule" id="MF_01270"/>
    </source>
</evidence>
<dbReference type="GO" id="GO:0005524">
    <property type="term" value="F:ATP binding"/>
    <property type="evidence" value="ECO:0007669"/>
    <property type="project" value="UniProtKB-UniRule"/>
</dbReference>
<dbReference type="RefSeq" id="WP_120180091.1">
    <property type="nucleotide sequence ID" value="NZ_MBTA01000001.1"/>
</dbReference>
<dbReference type="GO" id="GO:0097175">
    <property type="term" value="P:1,6-anhydro-N-acetyl-beta-muramic acid catabolic process"/>
    <property type="evidence" value="ECO:0007669"/>
    <property type="project" value="UniProtKB-UniRule"/>
</dbReference>
<evidence type="ECO:0000313" key="3">
    <source>
        <dbReference type="Proteomes" id="UP000283433"/>
    </source>
</evidence>
<dbReference type="InterPro" id="IPR043129">
    <property type="entry name" value="ATPase_NBD"/>
</dbReference>
<dbReference type="Gene3D" id="3.30.420.40">
    <property type="match status" value="2"/>
</dbReference>
<organism evidence="2 3">
    <name type="scientific">Pelobium manganitolerans</name>
    <dbReference type="NCBI Taxonomy" id="1842495"/>
    <lineage>
        <taxon>Bacteria</taxon>
        <taxon>Pseudomonadati</taxon>
        <taxon>Bacteroidota</taxon>
        <taxon>Sphingobacteriia</taxon>
        <taxon>Sphingobacteriales</taxon>
        <taxon>Sphingobacteriaceae</taxon>
        <taxon>Pelobium</taxon>
    </lineage>
</organism>
<keyword evidence="1" id="KW-0119">Carbohydrate metabolism</keyword>
<comment type="pathway">
    <text evidence="1">Cell wall biogenesis; peptidoglycan recycling.</text>
</comment>
<protein>
    <recommendedName>
        <fullName evidence="1">Anhydro-N-acetylmuramic acid kinase</fullName>
        <ecNumber evidence="1">2.7.1.170</ecNumber>
    </recommendedName>
    <alternativeName>
        <fullName evidence="1">AnhMurNAc kinase</fullName>
    </alternativeName>
</protein>
<dbReference type="PANTHER" id="PTHR30605:SF0">
    <property type="entry name" value="ANHYDRO-N-ACETYLMURAMIC ACID KINASE"/>
    <property type="match status" value="1"/>
</dbReference>
<dbReference type="GO" id="GO:0009254">
    <property type="term" value="P:peptidoglycan turnover"/>
    <property type="evidence" value="ECO:0007669"/>
    <property type="project" value="UniProtKB-UniRule"/>
</dbReference>
<keyword evidence="1" id="KW-0067">ATP-binding</keyword>
<dbReference type="Proteomes" id="UP000283433">
    <property type="component" value="Unassembled WGS sequence"/>
</dbReference>
<keyword evidence="1 2" id="KW-0418">Kinase</keyword>
<feature type="binding site" evidence="1">
    <location>
        <begin position="25"/>
        <end position="32"/>
    </location>
    <ligand>
        <name>ATP</name>
        <dbReference type="ChEBI" id="CHEBI:30616"/>
    </ligand>
</feature>
<dbReference type="InterPro" id="IPR005338">
    <property type="entry name" value="Anhydro_N_Ac-Mur_kinase"/>
</dbReference>
<dbReference type="EC" id="2.7.1.170" evidence="1"/>
<evidence type="ECO:0000313" key="2">
    <source>
        <dbReference type="EMBL" id="RKD20177.1"/>
    </source>
</evidence>
<dbReference type="AlphaFoldDB" id="A0A419SBK8"/>
<dbReference type="SUPFAM" id="SSF53067">
    <property type="entry name" value="Actin-like ATPase domain"/>
    <property type="match status" value="1"/>
</dbReference>
<accession>A0A419SBK8</accession>
<comment type="catalytic activity">
    <reaction evidence="1">
        <text>1,6-anhydro-N-acetyl-beta-muramate + ATP + H2O = N-acetyl-D-muramate 6-phosphate + ADP + H(+)</text>
        <dbReference type="Rhea" id="RHEA:24952"/>
        <dbReference type="ChEBI" id="CHEBI:15377"/>
        <dbReference type="ChEBI" id="CHEBI:15378"/>
        <dbReference type="ChEBI" id="CHEBI:30616"/>
        <dbReference type="ChEBI" id="CHEBI:58690"/>
        <dbReference type="ChEBI" id="CHEBI:58722"/>
        <dbReference type="ChEBI" id="CHEBI:456216"/>
        <dbReference type="EC" id="2.7.1.170"/>
    </reaction>
</comment>
<dbReference type="EMBL" id="MBTA01000001">
    <property type="protein sequence ID" value="RKD20177.1"/>
    <property type="molecule type" value="Genomic_DNA"/>
</dbReference>
<dbReference type="OrthoDB" id="9763949at2"/>
<comment type="pathway">
    <text evidence="1">Amino-sugar metabolism; 1,6-anhydro-N-acetylmuramate degradation.</text>
</comment>
<dbReference type="Pfam" id="PF03702">
    <property type="entry name" value="AnmK"/>
    <property type="match status" value="1"/>
</dbReference>
<comment type="caution">
    <text evidence="2">The sequence shown here is derived from an EMBL/GenBank/DDBJ whole genome shotgun (WGS) entry which is preliminary data.</text>
</comment>
<sequence>MPTSLKRLTDIAQKTSRLIVGLMSGTSLDGLDVALCRISGSGLNTKAEVLAFETFAYPPEIANLLEAVCFKPQVDLEKLCLLNAELGRLHGKLVKQFLQKNKVDKEAVDAIASHGQTVYHSPKKLRTEDSFGNATLQLGDADQISTETGIVTLSDFRQKNIAEGKEGAPLAVYGDYLLFRSAEENRVLLNIGGIANFTLLPKNSSFQNVLSTDTGPGNTLMNQYVRANFANQSFDKDATLALQGKIDEALLSTLLQHPFFTQPTPKTVGPELFNLHYLGDAIQKIGRNTISKTDILATLNRFTAEGIAKAINQNVDGHSSIFVSGGGVHNPLLMQNLQSLLPNFSFKNFRALGFNPDTKEALLFALLANETLAGDPSVFGEATLSMGKISLPD</sequence>
<reference evidence="2 3" key="1">
    <citation type="submission" date="2016-07" db="EMBL/GenBank/DDBJ databases">
        <title>Genome of Pelobium manganitolerans.</title>
        <authorList>
            <person name="Wu S."/>
            <person name="Wang G."/>
        </authorList>
    </citation>
    <scope>NUCLEOTIDE SEQUENCE [LARGE SCALE GENOMIC DNA]</scope>
    <source>
        <strain evidence="2 3">YS-25</strain>
    </source>
</reference>
<dbReference type="GO" id="GO:0016773">
    <property type="term" value="F:phosphotransferase activity, alcohol group as acceptor"/>
    <property type="evidence" value="ECO:0007669"/>
    <property type="project" value="UniProtKB-UniRule"/>
</dbReference>
<dbReference type="PANTHER" id="PTHR30605">
    <property type="entry name" value="ANHYDRO-N-ACETYLMURAMIC ACID KINASE"/>
    <property type="match status" value="1"/>
</dbReference>
<comment type="similarity">
    <text evidence="1">Belongs to the anhydro-N-acetylmuramic acid kinase family.</text>
</comment>
<comment type="function">
    <text evidence="1">Catalyzes the specific phosphorylation of 1,6-anhydro-N-acetylmuramic acid (anhMurNAc) with the simultaneous cleavage of the 1,6-anhydro ring, generating MurNAc-6-P. Is required for the utilization of anhMurNAc either imported from the medium or derived from its own cell wall murein, and thus plays a role in cell wall recycling.</text>
</comment>
<name>A0A419SBK8_9SPHI</name>
<dbReference type="NCBIfam" id="NF007148">
    <property type="entry name" value="PRK09585.3-2"/>
    <property type="match status" value="1"/>
</dbReference>
<dbReference type="CDD" id="cd24050">
    <property type="entry name" value="ASKHA_NBD_ANMK"/>
    <property type="match status" value="1"/>
</dbReference>
<keyword evidence="3" id="KW-1185">Reference proteome</keyword>
<dbReference type="HAMAP" id="MF_01270">
    <property type="entry name" value="AnhMurNAc_kinase"/>
    <property type="match status" value="1"/>
</dbReference>
<keyword evidence="1" id="KW-0808">Transferase</keyword>
<dbReference type="UniPathway" id="UPA00343"/>
<dbReference type="GO" id="GO:0016301">
    <property type="term" value="F:kinase activity"/>
    <property type="evidence" value="ECO:0007669"/>
    <property type="project" value="UniProtKB-KW"/>
</dbReference>
<gene>
    <name evidence="1" type="primary">anmK</name>
    <name evidence="2" type="ORF">BCY91_00700</name>
</gene>
<keyword evidence="1" id="KW-0547">Nucleotide-binding</keyword>